<reference evidence="2" key="2">
    <citation type="submission" date="2023-05" db="EMBL/GenBank/DDBJ databases">
        <authorList>
            <person name="Fouks B."/>
        </authorList>
    </citation>
    <scope>NUCLEOTIDE SEQUENCE</scope>
    <source>
        <strain evidence="2">Stay&amp;Tobe</strain>
        <tissue evidence="2">Testes</tissue>
    </source>
</reference>
<feature type="non-terminal residue" evidence="2">
    <location>
        <position position="1"/>
    </location>
</feature>
<name>A0AAD8E4B8_DIPPU</name>
<feature type="non-terminal residue" evidence="2">
    <location>
        <position position="126"/>
    </location>
</feature>
<evidence type="ECO:0000256" key="1">
    <source>
        <dbReference type="SAM" id="Phobius"/>
    </source>
</evidence>
<dbReference type="Proteomes" id="UP001233999">
    <property type="component" value="Unassembled WGS sequence"/>
</dbReference>
<feature type="transmembrane region" description="Helical" evidence="1">
    <location>
        <begin position="74"/>
        <end position="92"/>
    </location>
</feature>
<keyword evidence="1" id="KW-0812">Transmembrane</keyword>
<evidence type="ECO:0000313" key="2">
    <source>
        <dbReference type="EMBL" id="KAJ9576132.1"/>
    </source>
</evidence>
<protein>
    <submittedName>
        <fullName evidence="2">Uncharacterized protein</fullName>
    </submittedName>
</protein>
<reference evidence="2" key="1">
    <citation type="journal article" date="2023" name="IScience">
        <title>Live-bearing cockroach genome reveals convergent evolutionary mechanisms linked to viviparity in insects and beyond.</title>
        <authorList>
            <person name="Fouks B."/>
            <person name="Harrison M.C."/>
            <person name="Mikhailova A.A."/>
            <person name="Marchal E."/>
            <person name="English S."/>
            <person name="Carruthers M."/>
            <person name="Jennings E.C."/>
            <person name="Chiamaka E.L."/>
            <person name="Frigard R.A."/>
            <person name="Pippel M."/>
            <person name="Attardo G.M."/>
            <person name="Benoit J.B."/>
            <person name="Bornberg-Bauer E."/>
            <person name="Tobe S.S."/>
        </authorList>
    </citation>
    <scope>NUCLEOTIDE SEQUENCE</scope>
    <source>
        <strain evidence="2">Stay&amp;Tobe</strain>
    </source>
</reference>
<evidence type="ECO:0000313" key="3">
    <source>
        <dbReference type="Proteomes" id="UP001233999"/>
    </source>
</evidence>
<keyword evidence="3" id="KW-1185">Reference proteome</keyword>
<dbReference type="AlphaFoldDB" id="A0AAD8E4B8"/>
<keyword evidence="1" id="KW-0472">Membrane</keyword>
<comment type="caution">
    <text evidence="2">The sequence shown here is derived from an EMBL/GenBank/DDBJ whole genome shotgun (WGS) entry which is preliminary data.</text>
</comment>
<accession>A0AAD8E4B8</accession>
<keyword evidence="1" id="KW-1133">Transmembrane helix</keyword>
<organism evidence="2 3">
    <name type="scientific">Diploptera punctata</name>
    <name type="common">Pacific beetle cockroach</name>
    <dbReference type="NCBI Taxonomy" id="6984"/>
    <lineage>
        <taxon>Eukaryota</taxon>
        <taxon>Metazoa</taxon>
        <taxon>Ecdysozoa</taxon>
        <taxon>Arthropoda</taxon>
        <taxon>Hexapoda</taxon>
        <taxon>Insecta</taxon>
        <taxon>Pterygota</taxon>
        <taxon>Neoptera</taxon>
        <taxon>Polyneoptera</taxon>
        <taxon>Dictyoptera</taxon>
        <taxon>Blattodea</taxon>
        <taxon>Blaberoidea</taxon>
        <taxon>Blaberidae</taxon>
        <taxon>Diplopterinae</taxon>
        <taxon>Diploptera</taxon>
    </lineage>
</organism>
<sequence length="126" mass="14669">LTSVSCLFHVCFMSVSCLFHFHVCFMSGMDVLRLSFMSDLRRLMSEVDLLRFHDCYGFTLFHVCSLDLLRFMNITVMDVIPCVSYLVWIFSVRFMSGMDYIRVFSGKVHICNLSSSKLNQINHTLL</sequence>
<proteinExistence type="predicted"/>
<feature type="transmembrane region" description="Helical" evidence="1">
    <location>
        <begin position="6"/>
        <end position="28"/>
    </location>
</feature>
<dbReference type="EMBL" id="JASPKZ010009808">
    <property type="protein sequence ID" value="KAJ9576132.1"/>
    <property type="molecule type" value="Genomic_DNA"/>
</dbReference>
<gene>
    <name evidence="2" type="ORF">L9F63_007019</name>
</gene>